<comment type="caution">
    <text evidence="8">The sequence shown here is derived from an EMBL/GenBank/DDBJ whole genome shotgun (WGS) entry which is preliminary data.</text>
</comment>
<feature type="transmembrane region" description="Helical" evidence="6">
    <location>
        <begin position="162"/>
        <end position="181"/>
    </location>
</feature>
<proteinExistence type="inferred from homology"/>
<dbReference type="InterPro" id="IPR032816">
    <property type="entry name" value="VTT_dom"/>
</dbReference>
<dbReference type="EMBL" id="QZMU01000001">
    <property type="protein sequence ID" value="RRQ20683.1"/>
    <property type="molecule type" value="Genomic_DNA"/>
</dbReference>
<dbReference type="AlphaFoldDB" id="A0A426QG12"/>
<evidence type="ECO:0000256" key="5">
    <source>
        <dbReference type="ARBA" id="ARBA00023136"/>
    </source>
</evidence>
<dbReference type="PANTHER" id="PTHR12677">
    <property type="entry name" value="GOLGI APPARATUS MEMBRANE PROTEIN TVP38-RELATED"/>
    <property type="match status" value="1"/>
</dbReference>
<evidence type="ECO:0000313" key="9">
    <source>
        <dbReference type="Proteomes" id="UP000287798"/>
    </source>
</evidence>
<accession>A0A426QG12</accession>
<keyword evidence="3 6" id="KW-0812">Transmembrane</keyword>
<dbReference type="OrthoDB" id="9814092at2"/>
<feature type="domain" description="VTT" evidence="7">
    <location>
        <begin position="67"/>
        <end position="182"/>
    </location>
</feature>
<gene>
    <name evidence="8" type="ORF">D6C00_00920</name>
</gene>
<keyword evidence="9" id="KW-1185">Reference proteome</keyword>
<evidence type="ECO:0000256" key="1">
    <source>
        <dbReference type="ARBA" id="ARBA00004651"/>
    </source>
</evidence>
<comment type="subcellular location">
    <subcellularLocation>
        <location evidence="1 6">Cell membrane</location>
        <topology evidence="1 6">Multi-pass membrane protein</topology>
    </subcellularLocation>
</comment>
<keyword evidence="4 6" id="KW-1133">Transmembrane helix</keyword>
<dbReference type="RefSeq" id="WP_125179896.1">
    <property type="nucleotide sequence ID" value="NZ_QZMU01000001.1"/>
</dbReference>
<dbReference type="InterPro" id="IPR015414">
    <property type="entry name" value="TMEM64"/>
</dbReference>
<feature type="transmembrane region" description="Helical" evidence="6">
    <location>
        <begin position="193"/>
        <end position="213"/>
    </location>
</feature>
<feature type="transmembrane region" description="Helical" evidence="6">
    <location>
        <begin position="126"/>
        <end position="150"/>
    </location>
</feature>
<dbReference type="Pfam" id="PF09335">
    <property type="entry name" value="VTT_dom"/>
    <property type="match status" value="1"/>
</dbReference>
<name>A0A426QG12_9GAMM</name>
<feature type="transmembrane region" description="Helical" evidence="6">
    <location>
        <begin position="48"/>
        <end position="73"/>
    </location>
</feature>
<protein>
    <recommendedName>
        <fullName evidence="6">TVP38/TMEM64 family membrane protein</fullName>
    </recommendedName>
</protein>
<sequence length="225" mass="24233">MPIRHSHRWLGLGLVLLALVLTWRWSPLSEWVEPQRLLGALEAVRTFGYGPLIVIGLFVIGGLLIMPVTALIVATILTYGALTGFFYALLGVIANAVAVYAVGAHFGRRGIRQLVGERINAVSSRLGQRGILTVFLLRVIPVAPFSIINLVAGASHVSFRDYLIGTLLGMAPGMIAIALLIDRILAIVRNPTPRALVVFVAVVAVLAVAALLLSRWAHRRRKGGA</sequence>
<dbReference type="GO" id="GO:0005886">
    <property type="term" value="C:plasma membrane"/>
    <property type="evidence" value="ECO:0007669"/>
    <property type="project" value="UniProtKB-SubCell"/>
</dbReference>
<evidence type="ECO:0000256" key="3">
    <source>
        <dbReference type="ARBA" id="ARBA00022692"/>
    </source>
</evidence>
<reference evidence="8 9" key="1">
    <citation type="journal article" date="2010" name="Int. J. Syst. Evol. Microbiol.">
        <title>Thiohalobacter thiocyanaticus gen. nov., sp. nov., a moderately halophilic, sulfur-oxidizing gammaproteobacterium from hypersaline lakes, that utilizes thiocyanate.</title>
        <authorList>
            <person name="Sorokin D.Y."/>
            <person name="Kovaleva O.L."/>
            <person name="Tourova T.P."/>
            <person name="Muyzer G."/>
        </authorList>
    </citation>
    <scope>NUCLEOTIDE SEQUENCE [LARGE SCALE GENOMIC DNA]</scope>
    <source>
        <strain evidence="8 9">Hrh1</strain>
    </source>
</reference>
<keyword evidence="5 6" id="KW-0472">Membrane</keyword>
<organism evidence="8 9">
    <name type="scientific">Thiohalobacter thiocyanaticus</name>
    <dbReference type="NCBI Taxonomy" id="585455"/>
    <lineage>
        <taxon>Bacteria</taxon>
        <taxon>Pseudomonadati</taxon>
        <taxon>Pseudomonadota</taxon>
        <taxon>Gammaproteobacteria</taxon>
        <taxon>Thiohalobacterales</taxon>
        <taxon>Thiohalobacteraceae</taxon>
        <taxon>Thiohalobacter</taxon>
    </lineage>
</organism>
<feature type="transmembrane region" description="Helical" evidence="6">
    <location>
        <begin position="85"/>
        <end position="106"/>
    </location>
</feature>
<evidence type="ECO:0000313" key="8">
    <source>
        <dbReference type="EMBL" id="RRQ20683.1"/>
    </source>
</evidence>
<evidence type="ECO:0000256" key="2">
    <source>
        <dbReference type="ARBA" id="ARBA00022475"/>
    </source>
</evidence>
<comment type="similarity">
    <text evidence="6">Belongs to the TVP38/TMEM64 family.</text>
</comment>
<evidence type="ECO:0000256" key="6">
    <source>
        <dbReference type="RuleBase" id="RU366058"/>
    </source>
</evidence>
<evidence type="ECO:0000259" key="7">
    <source>
        <dbReference type="Pfam" id="PF09335"/>
    </source>
</evidence>
<dbReference type="PANTHER" id="PTHR12677:SF59">
    <property type="entry name" value="GOLGI APPARATUS MEMBRANE PROTEIN TVP38-RELATED"/>
    <property type="match status" value="1"/>
</dbReference>
<keyword evidence="2 6" id="KW-1003">Cell membrane</keyword>
<dbReference type="Proteomes" id="UP000287798">
    <property type="component" value="Unassembled WGS sequence"/>
</dbReference>
<evidence type="ECO:0000256" key="4">
    <source>
        <dbReference type="ARBA" id="ARBA00022989"/>
    </source>
</evidence>